<dbReference type="AlphaFoldDB" id="H3ZNX0"/>
<dbReference type="STRING" id="523849.OCC_11764"/>
<dbReference type="OrthoDB" id="86287at2157"/>
<dbReference type="GeneID" id="55636252"/>
<accession>H3ZNX0</accession>
<dbReference type="PaxDb" id="523849-OCC_11764"/>
<organism evidence="1 2">
    <name type="scientific">Thermococcus litoralis (strain ATCC 51850 / DSM 5473 / JCM 8560 / NS-C)</name>
    <dbReference type="NCBI Taxonomy" id="523849"/>
    <lineage>
        <taxon>Archaea</taxon>
        <taxon>Methanobacteriati</taxon>
        <taxon>Methanobacteriota</taxon>
        <taxon>Thermococci</taxon>
        <taxon>Thermococcales</taxon>
        <taxon>Thermococcaceae</taxon>
        <taxon>Thermococcus</taxon>
    </lineage>
</organism>
<reference evidence="1 2" key="1">
    <citation type="journal article" date="2012" name="J. Bacteriol.">
        <title>Genome sequence of the model hyperthermophilic archaeon Thermococcus litoralis NS-C.</title>
        <authorList>
            <person name="Gardner A.F."/>
            <person name="Kumar S."/>
            <person name="Perler F.B."/>
        </authorList>
    </citation>
    <scope>NUCLEOTIDE SEQUENCE [LARGE SCALE GENOMIC DNA]</scope>
    <source>
        <strain evidence="2">ATCC 51850 / DSM 5473 / JCM 8560 / NS-C</strain>
    </source>
</reference>
<proteinExistence type="predicted"/>
<dbReference type="Proteomes" id="UP000015502">
    <property type="component" value="Chromosome"/>
</dbReference>
<keyword evidence="2" id="KW-1185">Reference proteome</keyword>
<dbReference type="EMBL" id="CP006670">
    <property type="protein sequence ID" value="EHR78311.1"/>
    <property type="molecule type" value="Genomic_DNA"/>
</dbReference>
<dbReference type="KEGG" id="tlt:OCC_11764"/>
<evidence type="ECO:0000313" key="1">
    <source>
        <dbReference type="EMBL" id="EHR78311.1"/>
    </source>
</evidence>
<sequence length="51" mass="5839">MKVMNIAVKDFEVGIKTRKFQIMTALFVILSPRMRYSSTYSGGKPPSERVE</sequence>
<gene>
    <name evidence="1" type="ORF">OCC_11764</name>
</gene>
<dbReference type="HOGENOM" id="CLU_3094320_0_0_2"/>
<protein>
    <submittedName>
        <fullName evidence="1">Uncharacterized protein</fullName>
    </submittedName>
</protein>
<evidence type="ECO:0000313" key="2">
    <source>
        <dbReference type="Proteomes" id="UP000015502"/>
    </source>
</evidence>
<dbReference type="RefSeq" id="WP_004068544.1">
    <property type="nucleotide sequence ID" value="NC_022084.1"/>
</dbReference>
<name>H3ZNX0_THELN</name>